<evidence type="ECO:0000256" key="1">
    <source>
        <dbReference type="ARBA" id="ARBA00022603"/>
    </source>
</evidence>
<keyword evidence="2" id="KW-0808">Transferase</keyword>
<gene>
    <name evidence="4" type="ORF">JIN85_00235</name>
</gene>
<dbReference type="EMBL" id="JAENIJ010000001">
    <property type="protein sequence ID" value="MBK1880817.1"/>
    <property type="molecule type" value="Genomic_DNA"/>
</dbReference>
<dbReference type="Gene3D" id="3.40.50.150">
    <property type="entry name" value="Vaccinia Virus protein VP39"/>
    <property type="match status" value="1"/>
</dbReference>
<dbReference type="Pfam" id="PF13578">
    <property type="entry name" value="Methyltransf_24"/>
    <property type="match status" value="1"/>
</dbReference>
<keyword evidence="1 4" id="KW-0489">Methyltransferase</keyword>
<protein>
    <submittedName>
        <fullName evidence="4">Class I SAM-dependent methyltransferase</fullName>
    </submittedName>
</protein>
<dbReference type="InterPro" id="IPR002935">
    <property type="entry name" value="SAM_O-MeTrfase"/>
</dbReference>
<dbReference type="CDD" id="cd02440">
    <property type="entry name" value="AdoMet_MTases"/>
    <property type="match status" value="1"/>
</dbReference>
<evidence type="ECO:0000256" key="3">
    <source>
        <dbReference type="ARBA" id="ARBA00022691"/>
    </source>
</evidence>
<dbReference type="PANTHER" id="PTHR43167:SF1">
    <property type="entry name" value="PUTATIVE (AFU_ORTHOLOGUE AFUA_6G01830)-RELATED"/>
    <property type="match status" value="1"/>
</dbReference>
<comment type="caution">
    <text evidence="4">The sequence shown here is derived from an EMBL/GenBank/DDBJ whole genome shotgun (WGS) entry which is preliminary data.</text>
</comment>
<evidence type="ECO:0000256" key="2">
    <source>
        <dbReference type="ARBA" id="ARBA00022679"/>
    </source>
</evidence>
<organism evidence="4 5">
    <name type="scientific">Luteolibacter pohnpeiensis</name>
    <dbReference type="NCBI Taxonomy" id="454153"/>
    <lineage>
        <taxon>Bacteria</taxon>
        <taxon>Pseudomonadati</taxon>
        <taxon>Verrucomicrobiota</taxon>
        <taxon>Verrucomicrobiia</taxon>
        <taxon>Verrucomicrobiales</taxon>
        <taxon>Verrucomicrobiaceae</taxon>
        <taxon>Luteolibacter</taxon>
    </lineage>
</organism>
<evidence type="ECO:0000313" key="4">
    <source>
        <dbReference type="EMBL" id="MBK1880817.1"/>
    </source>
</evidence>
<keyword evidence="3" id="KW-0949">S-adenosyl-L-methionine</keyword>
<dbReference type="InterPro" id="IPR029063">
    <property type="entry name" value="SAM-dependent_MTases_sf"/>
</dbReference>
<keyword evidence="5" id="KW-1185">Reference proteome</keyword>
<dbReference type="GO" id="GO:0032259">
    <property type="term" value="P:methylation"/>
    <property type="evidence" value="ECO:0007669"/>
    <property type="project" value="UniProtKB-KW"/>
</dbReference>
<proteinExistence type="predicted"/>
<dbReference type="GO" id="GO:0008171">
    <property type="term" value="F:O-methyltransferase activity"/>
    <property type="evidence" value="ECO:0007669"/>
    <property type="project" value="InterPro"/>
</dbReference>
<dbReference type="Proteomes" id="UP000603141">
    <property type="component" value="Unassembled WGS sequence"/>
</dbReference>
<evidence type="ECO:0000313" key="5">
    <source>
        <dbReference type="Proteomes" id="UP000603141"/>
    </source>
</evidence>
<accession>A0A934S1W0</accession>
<sequence>MSKSIIPWIATDRVTSLLKELYADAAIKDPLARASASGIKPTGDDIPVFFKSMRKAYMAVGWEFGKLLYSLARTTHAKTIVEFGTSFGVSTIFLAAALRDNGGGKLITTEYDAEKSEQARRNLAATGLEEWVDFRVGDARESLTDSPDQIDMLFLDGAKELYIEVLKLLEPRFRSGSVIASDNTDHDGMESFLAYIQNPANGYISSAILTSGERGKAHEISIRH</sequence>
<dbReference type="SUPFAM" id="SSF53335">
    <property type="entry name" value="S-adenosyl-L-methionine-dependent methyltransferases"/>
    <property type="match status" value="1"/>
</dbReference>
<dbReference type="PANTHER" id="PTHR43167">
    <property type="entry name" value="PUTATIVE (AFU_ORTHOLOGUE AFUA_6G01830)-RELATED"/>
    <property type="match status" value="1"/>
</dbReference>
<name>A0A934S1W0_9BACT</name>
<reference evidence="4" key="1">
    <citation type="submission" date="2021-01" db="EMBL/GenBank/DDBJ databases">
        <title>Modified the classification status of verrucomicrobia.</title>
        <authorList>
            <person name="Feng X."/>
        </authorList>
    </citation>
    <scope>NUCLEOTIDE SEQUENCE</scope>
    <source>
        <strain evidence="4">KCTC 22041</strain>
    </source>
</reference>
<dbReference type="PROSITE" id="PS51682">
    <property type="entry name" value="SAM_OMT_I"/>
    <property type="match status" value="1"/>
</dbReference>
<dbReference type="AlphaFoldDB" id="A0A934S1W0"/>
<dbReference type="RefSeq" id="WP_200266397.1">
    <property type="nucleotide sequence ID" value="NZ_JAENIJ010000001.1"/>
</dbReference>